<dbReference type="OrthoDB" id="8278054at2"/>
<dbReference type="RefSeq" id="WP_039576221.1">
    <property type="nucleotide sequence ID" value="NZ_CP009122.1"/>
</dbReference>
<name>A0A0A7PJ51_9SPHN</name>
<dbReference type="EMBL" id="CP009122">
    <property type="protein sequence ID" value="AJA10030.1"/>
    <property type="molecule type" value="Genomic_DNA"/>
</dbReference>
<protein>
    <submittedName>
        <fullName evidence="1">Uncharacterized protein</fullName>
    </submittedName>
</protein>
<reference evidence="1 2" key="1">
    <citation type="journal article" date="2015" name="Int. J. Syst. Evol. Microbiol.">
        <title>Description of Sphingopyxis fribergensis sp. nov. - a soil bacterium with the ability to degrade styrene and phenylacetic acid.</title>
        <authorList>
            <person name="Oelschlagel M."/>
            <person name="Ruckert C."/>
            <person name="Kalinowski J."/>
            <person name="Schmidt G."/>
            <person name="Schlomann M."/>
            <person name="Tischler D."/>
        </authorList>
    </citation>
    <scope>NUCLEOTIDE SEQUENCE [LARGE SCALE GENOMIC DNA]</scope>
    <source>
        <strain evidence="1 2">Kp5.2</strain>
    </source>
</reference>
<sequence>MTQPKLTRQARWAKANPKAVWAHASLRSALRRGLIHPEPCEECGAEVVDAHHDDYDTPLLVRWLCRRHHRAVHRKIAG</sequence>
<dbReference type="KEGG" id="sphk:SKP52_15765"/>
<organism evidence="1 2">
    <name type="scientific">Sphingopyxis fribergensis</name>
    <dbReference type="NCBI Taxonomy" id="1515612"/>
    <lineage>
        <taxon>Bacteria</taxon>
        <taxon>Pseudomonadati</taxon>
        <taxon>Pseudomonadota</taxon>
        <taxon>Alphaproteobacteria</taxon>
        <taxon>Sphingomonadales</taxon>
        <taxon>Sphingomonadaceae</taxon>
        <taxon>Sphingopyxis</taxon>
    </lineage>
</organism>
<dbReference type="STRING" id="1515612.SKP52_15765"/>
<dbReference type="HOGENOM" id="CLU_2481382_0_0_5"/>
<gene>
    <name evidence="1" type="ORF">SKP52_15765</name>
</gene>
<proteinExistence type="predicted"/>
<dbReference type="AlphaFoldDB" id="A0A0A7PJ51"/>
<keyword evidence="2" id="KW-1185">Reference proteome</keyword>
<evidence type="ECO:0000313" key="2">
    <source>
        <dbReference type="Proteomes" id="UP000030907"/>
    </source>
</evidence>
<accession>A0A0A7PJ51</accession>
<dbReference type="Proteomes" id="UP000030907">
    <property type="component" value="Chromosome"/>
</dbReference>
<evidence type="ECO:0000313" key="1">
    <source>
        <dbReference type="EMBL" id="AJA10030.1"/>
    </source>
</evidence>